<name>V4K9R7_EUTSA</name>
<protein>
    <submittedName>
        <fullName evidence="1">Uncharacterized protein</fullName>
    </submittedName>
</protein>
<gene>
    <name evidence="1" type="ORF">EUTSA_v10009191mg</name>
</gene>
<reference evidence="1 2" key="1">
    <citation type="journal article" date="2013" name="Front. Plant Sci.">
        <title>The Reference Genome of the Halophytic Plant Eutrema salsugineum.</title>
        <authorList>
            <person name="Yang R."/>
            <person name="Jarvis D.E."/>
            <person name="Chen H."/>
            <person name="Beilstein M.A."/>
            <person name="Grimwood J."/>
            <person name="Jenkins J."/>
            <person name="Shu S."/>
            <person name="Prochnik S."/>
            <person name="Xin M."/>
            <person name="Ma C."/>
            <person name="Schmutz J."/>
            <person name="Wing R.A."/>
            <person name="Mitchell-Olds T."/>
            <person name="Schumaker K.S."/>
            <person name="Wang X."/>
        </authorList>
    </citation>
    <scope>NUCLEOTIDE SEQUENCE [LARGE SCALE GENOMIC DNA]</scope>
</reference>
<sequence length="96" mass="11124">MSSANQIYIARSPLSLDSHVKYLRHQNRTNRRRLSLNRNRCVLPSPHRAAPSSPHSPTRYLRKALGHRRDRIPLRIEPPVLPSVPFATVIEERVML</sequence>
<dbReference type="Proteomes" id="UP000030689">
    <property type="component" value="Unassembled WGS sequence"/>
</dbReference>
<accession>V4K9R7</accession>
<organism evidence="1 2">
    <name type="scientific">Eutrema salsugineum</name>
    <name type="common">Saltwater cress</name>
    <name type="synonym">Sisymbrium salsugineum</name>
    <dbReference type="NCBI Taxonomy" id="72664"/>
    <lineage>
        <taxon>Eukaryota</taxon>
        <taxon>Viridiplantae</taxon>
        <taxon>Streptophyta</taxon>
        <taxon>Embryophyta</taxon>
        <taxon>Tracheophyta</taxon>
        <taxon>Spermatophyta</taxon>
        <taxon>Magnoliopsida</taxon>
        <taxon>eudicotyledons</taxon>
        <taxon>Gunneridae</taxon>
        <taxon>Pentapetalae</taxon>
        <taxon>rosids</taxon>
        <taxon>malvids</taxon>
        <taxon>Brassicales</taxon>
        <taxon>Brassicaceae</taxon>
        <taxon>Eutremeae</taxon>
        <taxon>Eutrema</taxon>
    </lineage>
</organism>
<dbReference type="AlphaFoldDB" id="V4K9R7"/>
<dbReference type="EMBL" id="KI517683">
    <property type="protein sequence ID" value="ESQ34420.1"/>
    <property type="molecule type" value="Genomic_DNA"/>
</dbReference>
<evidence type="ECO:0000313" key="2">
    <source>
        <dbReference type="Proteomes" id="UP000030689"/>
    </source>
</evidence>
<keyword evidence="2" id="KW-1185">Reference proteome</keyword>
<evidence type="ECO:0000313" key="1">
    <source>
        <dbReference type="EMBL" id="ESQ34420.1"/>
    </source>
</evidence>
<dbReference type="KEGG" id="eus:EUTSA_v10009191mg"/>
<proteinExistence type="predicted"/>
<dbReference type="Gramene" id="ESQ34420">
    <property type="protein sequence ID" value="ESQ34420"/>
    <property type="gene ID" value="EUTSA_v10009191mg"/>
</dbReference>